<dbReference type="SUPFAM" id="SSF53383">
    <property type="entry name" value="PLP-dependent transferases"/>
    <property type="match status" value="1"/>
</dbReference>
<dbReference type="InterPro" id="IPR015422">
    <property type="entry name" value="PyrdxlP-dep_Trfase_small"/>
</dbReference>
<reference evidence="10 11" key="1">
    <citation type="submission" date="2024-02" db="EMBL/GenBank/DDBJ databases">
        <title>De novo assembly and annotation of 12 fungi associated with fruit tree decline syndrome in Ontario, Canada.</title>
        <authorList>
            <person name="Sulman M."/>
            <person name="Ellouze W."/>
            <person name="Ilyukhin E."/>
        </authorList>
    </citation>
    <scope>NUCLEOTIDE SEQUENCE [LARGE SCALE GENOMIC DNA]</scope>
    <source>
        <strain evidence="10 11">M1-105</strain>
    </source>
</reference>
<evidence type="ECO:0000313" key="11">
    <source>
        <dbReference type="Proteomes" id="UP001521116"/>
    </source>
</evidence>
<evidence type="ECO:0000256" key="9">
    <source>
        <dbReference type="RuleBase" id="RU365036"/>
    </source>
</evidence>
<dbReference type="EMBL" id="JAJVDC020000309">
    <property type="protein sequence ID" value="KAL1615518.1"/>
    <property type="molecule type" value="Genomic_DNA"/>
</dbReference>
<sequence length="458" mass="49805">MTAVTVSSTKVEPFILPTGTTPRPPTNVSEQQEATVAEQKMTTSDLLHHESLHSVEGMPSHPVMMVRGQGEFLWDLDGKRYIDFNAGFSACNQGHCHPKIVEAMTQQCQLLTMPSRSVHVPQYAMLCKKLCEITGFDKVAAMNGGAEAVDMAIKFARSWAYKVKGVEQDKALVLTAESNYHGRMLSVLSASTEEGYRKNCGPWMPNVGPYCSGDVVRFGVIEDLERAFRKSGEHIAAFLVEPVQGHAGCLAPPDEHLVRVRELCTQHNILFIADEIQAGLGRTGHFLSYQSAGIKPDMVILGKSLSGGMYPMSAVLGTSEVMDSIEPGQYGSTFSGNPLASAVALAALDVILSESLPTRAAALGEKFEARLRAIKSPYFDKITGKGLFRSIYIHETHPQGLVTGKRLAALCLKRGLLLNAAGRRLRICPALIIDENVMLEGVGILEKALHDLPTMEEV</sequence>
<comment type="caution">
    <text evidence="10">The sequence shown here is derived from an EMBL/GenBank/DDBJ whole genome shotgun (WGS) entry which is preliminary data.</text>
</comment>
<dbReference type="PANTHER" id="PTHR11986:SF18">
    <property type="entry name" value="ORNITHINE AMINOTRANSFERASE, MITOCHONDRIAL"/>
    <property type="match status" value="1"/>
</dbReference>
<dbReference type="NCBIfam" id="TIGR01885">
    <property type="entry name" value="Orn_aminotrans"/>
    <property type="match status" value="1"/>
</dbReference>
<dbReference type="Proteomes" id="UP001521116">
    <property type="component" value="Unassembled WGS sequence"/>
</dbReference>
<protein>
    <recommendedName>
        <fullName evidence="4 9">Ornithine aminotransferase</fullName>
        <ecNumber evidence="4 9">2.6.1.13</ecNumber>
    </recommendedName>
</protein>
<dbReference type="InterPro" id="IPR010164">
    <property type="entry name" value="Orn_aminotrans"/>
</dbReference>
<evidence type="ECO:0000256" key="6">
    <source>
        <dbReference type="ARBA" id="ARBA00022679"/>
    </source>
</evidence>
<keyword evidence="6 9" id="KW-0808">Transferase</keyword>
<evidence type="ECO:0000256" key="1">
    <source>
        <dbReference type="ARBA" id="ARBA00001933"/>
    </source>
</evidence>
<dbReference type="PANTHER" id="PTHR11986">
    <property type="entry name" value="AMINOTRANSFERASE CLASS III"/>
    <property type="match status" value="1"/>
</dbReference>
<keyword evidence="7 8" id="KW-0663">Pyridoxal phosphate</keyword>
<dbReference type="PROSITE" id="PS00600">
    <property type="entry name" value="AA_TRANSFER_CLASS_3"/>
    <property type="match status" value="1"/>
</dbReference>
<keyword evidence="11" id="KW-1185">Reference proteome</keyword>
<dbReference type="Gene3D" id="3.40.640.10">
    <property type="entry name" value="Type I PLP-dependent aspartate aminotransferase-like (Major domain)"/>
    <property type="match status" value="1"/>
</dbReference>
<dbReference type="InterPro" id="IPR015424">
    <property type="entry name" value="PyrdxlP-dep_Trfase"/>
</dbReference>
<evidence type="ECO:0000256" key="7">
    <source>
        <dbReference type="ARBA" id="ARBA00022898"/>
    </source>
</evidence>
<evidence type="ECO:0000256" key="3">
    <source>
        <dbReference type="ARBA" id="ARBA00008954"/>
    </source>
</evidence>
<accession>A0ABR3SAP2</accession>
<organism evidence="10 11">
    <name type="scientific">Neofusicoccum ribis</name>
    <dbReference type="NCBI Taxonomy" id="45134"/>
    <lineage>
        <taxon>Eukaryota</taxon>
        <taxon>Fungi</taxon>
        <taxon>Dikarya</taxon>
        <taxon>Ascomycota</taxon>
        <taxon>Pezizomycotina</taxon>
        <taxon>Dothideomycetes</taxon>
        <taxon>Dothideomycetes incertae sedis</taxon>
        <taxon>Botryosphaeriales</taxon>
        <taxon>Botryosphaeriaceae</taxon>
        <taxon>Neofusicoccum</taxon>
    </lineage>
</organism>
<proteinExistence type="inferred from homology"/>
<dbReference type="Gene3D" id="3.90.1150.10">
    <property type="entry name" value="Aspartate Aminotransferase, domain 1"/>
    <property type="match status" value="1"/>
</dbReference>
<comment type="pathway">
    <text evidence="2 9">Amino-acid biosynthesis; L-proline biosynthesis; L-glutamate 5-semialdehyde from L-ornithine: step 1/1.</text>
</comment>
<gene>
    <name evidence="10" type="ORF">SLS56_011787</name>
</gene>
<dbReference type="InterPro" id="IPR005814">
    <property type="entry name" value="Aminotrans_3"/>
</dbReference>
<evidence type="ECO:0000256" key="5">
    <source>
        <dbReference type="ARBA" id="ARBA00022576"/>
    </source>
</evidence>
<dbReference type="InterPro" id="IPR049704">
    <property type="entry name" value="Aminotrans_3_PPA_site"/>
</dbReference>
<evidence type="ECO:0000313" key="10">
    <source>
        <dbReference type="EMBL" id="KAL1615518.1"/>
    </source>
</evidence>
<evidence type="ECO:0000256" key="2">
    <source>
        <dbReference type="ARBA" id="ARBA00004998"/>
    </source>
</evidence>
<dbReference type="Pfam" id="PF00202">
    <property type="entry name" value="Aminotran_3"/>
    <property type="match status" value="1"/>
</dbReference>
<name>A0ABR3SAP2_9PEZI</name>
<keyword evidence="5 9" id="KW-0032">Aminotransferase</keyword>
<dbReference type="InterPro" id="IPR050103">
    <property type="entry name" value="Class-III_PLP-dep_AT"/>
</dbReference>
<dbReference type="EC" id="2.6.1.13" evidence="4 9"/>
<dbReference type="PIRSF" id="PIRSF000521">
    <property type="entry name" value="Transaminase_4ab_Lys_Orn"/>
    <property type="match status" value="1"/>
</dbReference>
<dbReference type="InterPro" id="IPR015421">
    <property type="entry name" value="PyrdxlP-dep_Trfase_major"/>
</dbReference>
<comment type="cofactor">
    <cofactor evidence="1 9">
        <name>pyridoxal 5'-phosphate</name>
        <dbReference type="ChEBI" id="CHEBI:597326"/>
    </cofactor>
</comment>
<comment type="similarity">
    <text evidence="3 8">Belongs to the class-III pyridoxal-phosphate-dependent aminotransferase family.</text>
</comment>
<evidence type="ECO:0000256" key="4">
    <source>
        <dbReference type="ARBA" id="ARBA00012924"/>
    </source>
</evidence>
<comment type="catalytic activity">
    <reaction evidence="9">
        <text>a 2-oxocarboxylate + L-ornithine = L-glutamate 5-semialdehyde + an L-alpha-amino acid</text>
        <dbReference type="Rhea" id="RHEA:13877"/>
        <dbReference type="ChEBI" id="CHEBI:35179"/>
        <dbReference type="ChEBI" id="CHEBI:46911"/>
        <dbReference type="ChEBI" id="CHEBI:58066"/>
        <dbReference type="ChEBI" id="CHEBI:59869"/>
        <dbReference type="EC" id="2.6.1.13"/>
    </reaction>
</comment>
<evidence type="ECO:0000256" key="8">
    <source>
        <dbReference type="RuleBase" id="RU003560"/>
    </source>
</evidence>
<dbReference type="CDD" id="cd00610">
    <property type="entry name" value="OAT_like"/>
    <property type="match status" value="1"/>
</dbReference>